<dbReference type="STRING" id="907348.TresaDRAFT_2607"/>
<keyword evidence="2" id="KW-1185">Reference proteome</keyword>
<dbReference type="RefSeq" id="WP_002702161.1">
    <property type="nucleotide sequence ID" value="NZ_AGRW01000028.1"/>
</dbReference>
<comment type="caution">
    <text evidence="1">The sequence shown here is derived from an EMBL/GenBank/DDBJ whole genome shotgun (WGS) entry which is preliminary data.</text>
</comment>
<evidence type="ECO:0000313" key="2">
    <source>
        <dbReference type="Proteomes" id="UP000003571"/>
    </source>
</evidence>
<dbReference type="AlphaFoldDB" id="H7EHK8"/>
<proteinExistence type="predicted"/>
<organism evidence="1 2">
    <name type="scientific">Treponema saccharophilum DSM 2985</name>
    <dbReference type="NCBI Taxonomy" id="907348"/>
    <lineage>
        <taxon>Bacteria</taxon>
        <taxon>Pseudomonadati</taxon>
        <taxon>Spirochaetota</taxon>
        <taxon>Spirochaetia</taxon>
        <taxon>Spirochaetales</taxon>
        <taxon>Treponemataceae</taxon>
        <taxon>Treponema</taxon>
    </lineage>
</organism>
<dbReference type="EMBL" id="AGRW01000028">
    <property type="protein sequence ID" value="EIC02954.1"/>
    <property type="molecule type" value="Genomic_DNA"/>
</dbReference>
<dbReference type="Proteomes" id="UP000003571">
    <property type="component" value="Unassembled WGS sequence"/>
</dbReference>
<evidence type="ECO:0000313" key="1">
    <source>
        <dbReference type="EMBL" id="EIC02954.1"/>
    </source>
</evidence>
<accession>H7EHK8</accession>
<sequence length="92" mass="10665">MKNFTRINSKDIKLGMRFSAPVFFSDGENMFLAEEKSVKRYHLIAIARWNISTLLTYGHPITGDDEINHLMEMVDDVEDVEEIEEVEEVESV</sequence>
<dbReference type="PATRIC" id="fig|907348.3.peg.276"/>
<dbReference type="eggNOG" id="COG2206">
    <property type="taxonomic scope" value="Bacteria"/>
</dbReference>
<gene>
    <name evidence="1" type="ORF">TresaDRAFT_2607</name>
</gene>
<name>H7EHK8_9SPIR</name>
<protein>
    <submittedName>
        <fullName evidence="1">HD domain-containing protein</fullName>
    </submittedName>
</protein>
<dbReference type="OrthoDB" id="9781505at2"/>
<reference evidence="1 2" key="1">
    <citation type="submission" date="2011-09" db="EMBL/GenBank/DDBJ databases">
        <title>The draft genome of Treponema saccharophilum DSM 2985.</title>
        <authorList>
            <consortium name="US DOE Joint Genome Institute (JGI-PGF)"/>
            <person name="Lucas S."/>
            <person name="Copeland A."/>
            <person name="Lapidus A."/>
            <person name="Glavina del Rio T."/>
            <person name="Dalin E."/>
            <person name="Tice H."/>
            <person name="Bruce D."/>
            <person name="Goodwin L."/>
            <person name="Pitluck S."/>
            <person name="Peters L."/>
            <person name="Kyrpides N."/>
            <person name="Mavromatis K."/>
            <person name="Ivanova N."/>
            <person name="Markowitz V."/>
            <person name="Cheng J.-F."/>
            <person name="Hugenholtz P."/>
            <person name="Woyke T."/>
            <person name="Wu D."/>
            <person name="Gronow S."/>
            <person name="Wellnitz S."/>
            <person name="Brambilla E."/>
            <person name="Klenk H.-P."/>
            <person name="Eisen J.A."/>
        </authorList>
    </citation>
    <scope>NUCLEOTIDE SEQUENCE [LARGE SCALE GENOMIC DNA]</scope>
    <source>
        <strain evidence="1 2">DSM 2985</strain>
    </source>
</reference>